<organism evidence="1 2">
    <name type="scientific">Cedecea davisae DSM 4568</name>
    <dbReference type="NCBI Taxonomy" id="566551"/>
    <lineage>
        <taxon>Bacteria</taxon>
        <taxon>Pseudomonadati</taxon>
        <taxon>Pseudomonadota</taxon>
        <taxon>Gammaproteobacteria</taxon>
        <taxon>Enterobacterales</taxon>
        <taxon>Enterobacteriaceae</taxon>
        <taxon>Cedecea</taxon>
    </lineage>
</organism>
<comment type="caution">
    <text evidence="1">The sequence shown here is derived from an EMBL/GenBank/DDBJ whole genome shotgun (WGS) entry which is preliminary data.</text>
</comment>
<sequence length="50" mass="5869">MFSRSGLSQNRFSQTSFFLYRHRPAPGLFVDPAGLIKRVGYIYKVYVRQL</sequence>
<evidence type="ECO:0000313" key="1">
    <source>
        <dbReference type="EMBL" id="EPF15409.1"/>
    </source>
</evidence>
<proteinExistence type="predicted"/>
<dbReference type="EMBL" id="ATDT01000030">
    <property type="protein sequence ID" value="EPF15409.1"/>
    <property type="molecule type" value="Genomic_DNA"/>
</dbReference>
<dbReference type="HOGENOM" id="CLU_3115929_0_0_6"/>
<evidence type="ECO:0000313" key="2">
    <source>
        <dbReference type="Proteomes" id="UP000014585"/>
    </source>
</evidence>
<name>S3JQ99_9ENTR</name>
<accession>S3JQ99</accession>
<dbReference type="Proteomes" id="UP000014585">
    <property type="component" value="Unassembled WGS sequence"/>
</dbReference>
<protein>
    <submittedName>
        <fullName evidence="1">Uncharacterized protein</fullName>
    </submittedName>
</protein>
<dbReference type="AlphaFoldDB" id="S3JQ99"/>
<gene>
    <name evidence="1" type="ORF">HMPREF0201_03380</name>
</gene>
<dbReference type="STRING" id="566551.HMPREF0201_03380"/>
<reference evidence="1 2" key="1">
    <citation type="submission" date="2013-04" db="EMBL/GenBank/DDBJ databases">
        <authorList>
            <person name="Weinstock G."/>
            <person name="Sodergren E."/>
            <person name="Lobos E.A."/>
            <person name="Fulton L."/>
            <person name="Fulton R."/>
            <person name="Courtney L."/>
            <person name="Fronick C."/>
            <person name="O'Laughlin M."/>
            <person name="Godfrey J."/>
            <person name="Wilson R.M."/>
            <person name="Miner T."/>
            <person name="Farmer C."/>
            <person name="Delehaunty K."/>
            <person name="Cordes M."/>
            <person name="Minx P."/>
            <person name="Tomlinson C."/>
            <person name="Chen J."/>
            <person name="Wollam A."/>
            <person name="Pepin K.H."/>
            <person name="Palsikar V.B."/>
            <person name="Zhang X."/>
            <person name="Suruliraj S."/>
            <person name="Perna N.T."/>
            <person name="Plunkett G."/>
            <person name="Warren W."/>
            <person name="Mitreva M."/>
            <person name="Mardis E.R."/>
            <person name="Wilson R.K."/>
        </authorList>
    </citation>
    <scope>NUCLEOTIDE SEQUENCE [LARGE SCALE GENOMIC DNA]</scope>
    <source>
        <strain evidence="1 2">DSM 4568</strain>
    </source>
</reference>